<dbReference type="SUPFAM" id="SSF46955">
    <property type="entry name" value="Putative DNA-binding domain"/>
    <property type="match status" value="1"/>
</dbReference>
<gene>
    <name evidence="1" type="ORF">GVT53_02855</name>
</gene>
<protein>
    <submittedName>
        <fullName evidence="1">Helix-turn-helix domain-containing protein</fullName>
    </submittedName>
</protein>
<dbReference type="KEGG" id="mut:GVT53_02855"/>
<dbReference type="PANTHER" id="PTHR34585:SF22">
    <property type="entry name" value="HELIX-TURN-HELIX DOMAIN-CONTAINING PROTEIN"/>
    <property type="match status" value="1"/>
</dbReference>
<dbReference type="PANTHER" id="PTHR34585">
    <property type="match status" value="1"/>
</dbReference>
<dbReference type="AlphaFoldDB" id="A0A6G7IYH9"/>
<reference evidence="1 2" key="1">
    <citation type="submission" date="2020-02" db="EMBL/GenBank/DDBJ databases">
        <title>Complete genome of Muricauda sp. 501str8.</title>
        <authorList>
            <person name="Dong B."/>
            <person name="Zhu S."/>
            <person name="Yang J."/>
            <person name="Chen J."/>
        </authorList>
    </citation>
    <scope>NUCLEOTIDE SEQUENCE [LARGE SCALE GENOMIC DNA]</scope>
    <source>
        <strain evidence="1 2">501str8</strain>
    </source>
</reference>
<evidence type="ECO:0000313" key="2">
    <source>
        <dbReference type="Proteomes" id="UP000502928"/>
    </source>
</evidence>
<accession>A0A6G7IYH9</accession>
<name>A0A6G7IYH9_9FLAO</name>
<sequence>MPAHIVTQEDLEGFKASLLEEIKDILLQHNRITLDRWIKSNSVMGKLEISPGTLRNLRINGTIPYTKLGGVIYYDQEEIHRILMDNKNFMLNDGS</sequence>
<dbReference type="Proteomes" id="UP000502928">
    <property type="component" value="Chromosome"/>
</dbReference>
<dbReference type="EMBL" id="CP049616">
    <property type="protein sequence ID" value="QII43661.1"/>
    <property type="molecule type" value="Genomic_DNA"/>
</dbReference>
<dbReference type="RefSeq" id="WP_166247330.1">
    <property type="nucleotide sequence ID" value="NZ_CP049616.1"/>
</dbReference>
<keyword evidence="2" id="KW-1185">Reference proteome</keyword>
<organism evidence="1 2">
    <name type="scientific">Flagellimonas oceani</name>
    <dbReference type="NCBI Taxonomy" id="2698672"/>
    <lineage>
        <taxon>Bacteria</taxon>
        <taxon>Pseudomonadati</taxon>
        <taxon>Bacteroidota</taxon>
        <taxon>Flavobacteriia</taxon>
        <taxon>Flavobacteriales</taxon>
        <taxon>Flavobacteriaceae</taxon>
        <taxon>Flagellimonas</taxon>
    </lineage>
</organism>
<dbReference type="InterPro" id="IPR009061">
    <property type="entry name" value="DNA-bd_dom_put_sf"/>
</dbReference>
<proteinExistence type="predicted"/>
<evidence type="ECO:0000313" key="1">
    <source>
        <dbReference type="EMBL" id="QII43661.1"/>
    </source>
</evidence>